<evidence type="ECO:0000256" key="4">
    <source>
        <dbReference type="ARBA" id="ARBA00022692"/>
    </source>
</evidence>
<dbReference type="UniPathway" id="UPA00378"/>
<dbReference type="InterPro" id="IPR055459">
    <property type="entry name" value="OST48_MD"/>
</dbReference>
<comment type="pathway">
    <text evidence="2 8">Protein modification; protein glycosylation.</text>
</comment>
<keyword evidence="5 8" id="KW-0256">Endoplasmic reticulum</keyword>
<keyword evidence="6 8" id="KW-1133">Transmembrane helix</keyword>
<dbReference type="PANTHER" id="PTHR10830">
    <property type="entry name" value="DOLICHYL-DIPHOSPHOOLIGOSACCHARIDE--PROTEIN GLYCOSYLTRANSFERASE 48 KDA SUBUNIT"/>
    <property type="match status" value="1"/>
</dbReference>
<evidence type="ECO:0000256" key="5">
    <source>
        <dbReference type="ARBA" id="ARBA00022824"/>
    </source>
</evidence>
<keyword evidence="7 8" id="KW-0472">Membrane</keyword>
<evidence type="ECO:0000256" key="6">
    <source>
        <dbReference type="ARBA" id="ARBA00022989"/>
    </source>
</evidence>
<dbReference type="Pfam" id="PF03345">
    <property type="entry name" value="OST48_N"/>
    <property type="match status" value="1"/>
</dbReference>
<dbReference type="RefSeq" id="XP_016222740.1">
    <property type="nucleotide sequence ID" value="XM_016370447.1"/>
</dbReference>
<keyword evidence="8" id="KW-0732">Signal</keyword>
<protein>
    <recommendedName>
        <fullName evidence="8">Dolichyl-diphosphooligosaccharide--protein glycosyltransferase subunit WBP1</fullName>
        <shortName evidence="8">Oligosaccharyl transferase subunit WBP1</shortName>
    </recommendedName>
</protein>
<keyword evidence="12" id="KW-1185">Reference proteome</keyword>
<dbReference type="OrthoDB" id="29105at2759"/>
<gene>
    <name evidence="11" type="ORF">PV10_05736</name>
</gene>
<evidence type="ECO:0000259" key="10">
    <source>
        <dbReference type="Pfam" id="PF23358"/>
    </source>
</evidence>
<dbReference type="InterPro" id="IPR055457">
    <property type="entry name" value="OST48_N"/>
</dbReference>
<keyword evidence="4 8" id="KW-0812">Transmembrane</keyword>
<dbReference type="AlphaFoldDB" id="A0A0D1XSQ2"/>
<evidence type="ECO:0000256" key="8">
    <source>
        <dbReference type="RuleBase" id="RU361142"/>
    </source>
</evidence>
<comment type="function">
    <text evidence="8">Subunit of the oligosaccharyl transferase (OST) complex that catalyzes the initial transfer of a defined glycan (Glc(3)Man(9)GlcNAc(2) in eukaryotes) from the lipid carrier dolichol-pyrophosphate to an asparagine residue within an Asn-X-Ser/Thr consensus motif in nascent polypeptide chains, the first step in protein N-glycosylation. N-glycosylation occurs cotranslationally and the complex associates with the Sec61 complex at the channel-forming translocon complex that mediates protein translocation across the endoplasmic reticulum (ER).</text>
</comment>
<feature type="domain" description="OST48 N-terminal" evidence="9">
    <location>
        <begin position="27"/>
        <end position="285"/>
    </location>
</feature>
<sequence length="476" mass="52466">MRLFSSICVLLFAVSGFVAAKSAVGNRLLVVLEDESQKSLYSKFWADLEARDFELSFDSPRNEQLSLFKHGQLVFDHLLLTPPKSKGYGPTLTPKILLDYVNAGGNILLALSAEAGTPSAISSLLLEFDIFLPTDKHSVVVDHFNYDTVSASEKHDVLLVSRPTLSRSDVVDFFGGGGILALPNAVGQTLGNNNPLLTPLLKAPATAYAYNPKDDTESVEDVFATGSQLALVSAMQARNSARFVVLGSLESLQDKWYGASVKAPGGGKSVKTVNQEFAKQVTEWVFKEVGVLKVVSVNHHEITPSKKPGENSTQLGLLNPGIYRIKNDVKYSIELSQWSHTHWAPFTPPAADSLQLEFSMLSPFHRLGLTPTSSSANSTTFSTTFTTPDQHGIFAFKVNYKRPWLTNIEEKLQVTVRHFAHDEWPRSWAITGAWPWIAGLWSVIAGFLAFVILWLYSEPPKEDGQRRRKLSISTAK</sequence>
<comment type="subcellular location">
    <subcellularLocation>
        <location evidence="8">Endoplasmic reticulum membrane</location>
        <topology evidence="8">Single-pass type I membrane protein</topology>
    </subcellularLocation>
    <subcellularLocation>
        <location evidence="1">Membrane</location>
        <topology evidence="1">Single-pass type I membrane protein</topology>
    </subcellularLocation>
</comment>
<dbReference type="PANTHER" id="PTHR10830:SF0">
    <property type="entry name" value="DOLICHYL-DIPHOSPHOOLIGOSACCHARIDE--PROTEIN GLYCOSYLTRANSFERASE 48 KDA SUBUNIT"/>
    <property type="match status" value="1"/>
</dbReference>
<organism evidence="11 12">
    <name type="scientific">Exophiala mesophila</name>
    <name type="common">Black yeast-like fungus</name>
    <dbReference type="NCBI Taxonomy" id="212818"/>
    <lineage>
        <taxon>Eukaryota</taxon>
        <taxon>Fungi</taxon>
        <taxon>Dikarya</taxon>
        <taxon>Ascomycota</taxon>
        <taxon>Pezizomycotina</taxon>
        <taxon>Eurotiomycetes</taxon>
        <taxon>Chaetothyriomycetidae</taxon>
        <taxon>Chaetothyriales</taxon>
        <taxon>Herpotrichiellaceae</taxon>
        <taxon>Exophiala</taxon>
    </lineage>
</organism>
<dbReference type="Pfam" id="PF23358">
    <property type="entry name" value="OST48_MD"/>
    <property type="match status" value="1"/>
</dbReference>
<dbReference type="Proteomes" id="UP000054302">
    <property type="component" value="Unassembled WGS sequence"/>
</dbReference>
<dbReference type="GO" id="GO:0008250">
    <property type="term" value="C:oligosaccharyltransferase complex"/>
    <property type="evidence" value="ECO:0007669"/>
    <property type="project" value="TreeGrafter"/>
</dbReference>
<feature type="chain" id="PRO_5005112727" description="Dolichyl-diphosphooligosaccharide--protein glycosyltransferase subunit WBP1" evidence="8">
    <location>
        <begin position="21"/>
        <end position="476"/>
    </location>
</feature>
<evidence type="ECO:0000256" key="7">
    <source>
        <dbReference type="ARBA" id="ARBA00023136"/>
    </source>
</evidence>
<dbReference type="STRING" id="212818.A0A0D1XSQ2"/>
<dbReference type="VEuPathDB" id="FungiDB:PV10_05736"/>
<comment type="subunit">
    <text evidence="8">Component of the oligosaccharyltransferase (OST) complex.</text>
</comment>
<dbReference type="EMBL" id="KN847523">
    <property type="protein sequence ID" value="KIV91166.1"/>
    <property type="molecule type" value="Genomic_DNA"/>
</dbReference>
<dbReference type="GO" id="GO:0018279">
    <property type="term" value="P:protein N-linked glycosylation via asparagine"/>
    <property type="evidence" value="ECO:0007669"/>
    <property type="project" value="UniProtKB-UniRule"/>
</dbReference>
<evidence type="ECO:0000256" key="3">
    <source>
        <dbReference type="ARBA" id="ARBA00008743"/>
    </source>
</evidence>
<evidence type="ECO:0000313" key="11">
    <source>
        <dbReference type="EMBL" id="KIV91166.1"/>
    </source>
</evidence>
<name>A0A0D1XSQ2_EXOME</name>
<dbReference type="GeneID" id="27323581"/>
<feature type="domain" description="OST48 middle" evidence="10">
    <location>
        <begin position="320"/>
        <end position="457"/>
    </location>
</feature>
<evidence type="ECO:0000259" key="9">
    <source>
        <dbReference type="Pfam" id="PF03345"/>
    </source>
</evidence>
<dbReference type="InterPro" id="IPR005013">
    <property type="entry name" value="DDOST_48_kDa_subunit"/>
</dbReference>
<dbReference type="OMA" id="AHDEYPR"/>
<feature type="signal peptide" evidence="8">
    <location>
        <begin position="1"/>
        <end position="20"/>
    </location>
</feature>
<proteinExistence type="inferred from homology"/>
<evidence type="ECO:0000256" key="1">
    <source>
        <dbReference type="ARBA" id="ARBA00004479"/>
    </source>
</evidence>
<accession>A0A0D1XSQ2</accession>
<reference evidence="11 12" key="1">
    <citation type="submission" date="2015-01" db="EMBL/GenBank/DDBJ databases">
        <title>The Genome Sequence of Exophiala mesophila CBS40295.</title>
        <authorList>
            <consortium name="The Broad Institute Genomics Platform"/>
            <person name="Cuomo C."/>
            <person name="de Hoog S."/>
            <person name="Gorbushina A."/>
            <person name="Stielow B."/>
            <person name="Teixiera M."/>
            <person name="Abouelleil A."/>
            <person name="Chapman S.B."/>
            <person name="Priest M."/>
            <person name="Young S.K."/>
            <person name="Wortman J."/>
            <person name="Nusbaum C."/>
            <person name="Birren B."/>
        </authorList>
    </citation>
    <scope>NUCLEOTIDE SEQUENCE [LARGE SCALE GENOMIC DNA]</scope>
    <source>
        <strain evidence="11 12">CBS 40295</strain>
    </source>
</reference>
<evidence type="ECO:0000256" key="2">
    <source>
        <dbReference type="ARBA" id="ARBA00004922"/>
    </source>
</evidence>
<evidence type="ECO:0000313" key="12">
    <source>
        <dbReference type="Proteomes" id="UP000054302"/>
    </source>
</evidence>
<feature type="transmembrane region" description="Helical" evidence="8">
    <location>
        <begin position="433"/>
        <end position="456"/>
    </location>
</feature>
<comment type="similarity">
    <text evidence="3 8">Belongs to the DDOST 48 kDa subunit family.</text>
</comment>
<dbReference type="HOGENOM" id="CLU_031804_1_0_1"/>